<name>A0AAN7W6R5_9PEZI</name>
<dbReference type="EMBL" id="JAVRQU010000014">
    <property type="protein sequence ID" value="KAK5695154.1"/>
    <property type="molecule type" value="Genomic_DNA"/>
</dbReference>
<protein>
    <submittedName>
        <fullName evidence="1">Uncharacterized protein</fullName>
    </submittedName>
</protein>
<sequence length="228" mass="25723">MDESPFSRIPAELRNRCFELALCQPGPIQIHRPGDRFTATCITPFPTALLATCRVMRKDCTEMFYAVNSFSIPFGGLAPITNMPSQFLSQIGRKNTQAIRSMHVDLGEFNYVTDCANTFVELHELAESVIHIEVNACVHISLTRPDQYYTLDVRAGHLEASLKAHMKIIHEESALQDISPGRVDDLQWLLRNIQDALKYWQIDDISNHDSPLRLLPVPYGLVTVSEAV</sequence>
<dbReference type="PANTHER" id="PTHR42085">
    <property type="entry name" value="F-BOX DOMAIN-CONTAINING PROTEIN"/>
    <property type="match status" value="1"/>
</dbReference>
<reference evidence="1" key="1">
    <citation type="submission" date="2023-08" db="EMBL/GenBank/DDBJ databases">
        <title>Black Yeasts Isolated from many extreme environments.</title>
        <authorList>
            <person name="Coleine C."/>
            <person name="Stajich J.E."/>
            <person name="Selbmann L."/>
        </authorList>
    </citation>
    <scope>NUCLEOTIDE SEQUENCE</scope>
    <source>
        <strain evidence="1">CCFEE 5810</strain>
    </source>
</reference>
<evidence type="ECO:0000313" key="2">
    <source>
        <dbReference type="Proteomes" id="UP001310594"/>
    </source>
</evidence>
<organism evidence="1 2">
    <name type="scientific">Elasticomyces elasticus</name>
    <dbReference type="NCBI Taxonomy" id="574655"/>
    <lineage>
        <taxon>Eukaryota</taxon>
        <taxon>Fungi</taxon>
        <taxon>Dikarya</taxon>
        <taxon>Ascomycota</taxon>
        <taxon>Pezizomycotina</taxon>
        <taxon>Dothideomycetes</taxon>
        <taxon>Dothideomycetidae</taxon>
        <taxon>Mycosphaerellales</taxon>
        <taxon>Teratosphaeriaceae</taxon>
        <taxon>Elasticomyces</taxon>
    </lineage>
</organism>
<dbReference type="InterPro" id="IPR038883">
    <property type="entry name" value="AN11006-like"/>
</dbReference>
<dbReference type="Proteomes" id="UP001310594">
    <property type="component" value="Unassembled WGS sequence"/>
</dbReference>
<comment type="caution">
    <text evidence="1">The sequence shown here is derived from an EMBL/GenBank/DDBJ whole genome shotgun (WGS) entry which is preliminary data.</text>
</comment>
<accession>A0AAN7W6R5</accession>
<proteinExistence type="predicted"/>
<evidence type="ECO:0000313" key="1">
    <source>
        <dbReference type="EMBL" id="KAK5695154.1"/>
    </source>
</evidence>
<dbReference type="AlphaFoldDB" id="A0AAN7W6R5"/>
<gene>
    <name evidence="1" type="ORF">LTR97_008660</name>
</gene>
<dbReference type="PANTHER" id="PTHR42085:SF4">
    <property type="entry name" value="F-BOX DOMAIN-CONTAINING PROTEIN"/>
    <property type="match status" value="1"/>
</dbReference>